<accession>A0A252BRJ2</accession>
<proteinExistence type="predicted"/>
<evidence type="ECO:0000313" key="2">
    <source>
        <dbReference type="Proteomes" id="UP000194931"/>
    </source>
</evidence>
<name>A0A252BRJ2_9PROT</name>
<sequence>MEKNRMSTQKRERSRLAYILPDPTVTSGECVLQGITSDGVIDWEHVCHLWVFPVNNDNGVAYAPCVVFLDNSWAMIGPIGTLEAARQLCFRWSALHDRGVCDQTRPAAPAPVVRTGRLVDVPPSELPNTLPGDPWTFNEHHNRFQLDLLQLGIGIANEAEGITLEDRIAQVDAKLQEISSLFRASNVIQPHLAKAYITKAREAAVFWATEAQAIEDAEVDTPEDTARNFVDDIRKGGITFAEAYDHLNQYIAFVYGNMTNEDGSPFADRAAYAKRAYDAGYARLQYFLKQAAPQ</sequence>
<dbReference type="Proteomes" id="UP000194931">
    <property type="component" value="Unassembled WGS sequence"/>
</dbReference>
<protein>
    <submittedName>
        <fullName evidence="1">Uncharacterized protein</fullName>
    </submittedName>
</protein>
<reference evidence="2" key="1">
    <citation type="submission" date="2014-06" db="EMBL/GenBank/DDBJ databases">
        <authorList>
            <person name="Winans N.J."/>
            <person name="Newell P.D."/>
            <person name="Douglas A.E."/>
        </authorList>
    </citation>
    <scope>NUCLEOTIDE SEQUENCE [LARGE SCALE GENOMIC DNA]</scope>
</reference>
<comment type="caution">
    <text evidence="1">The sequence shown here is derived from an EMBL/GenBank/DDBJ whole genome shotgun (WGS) entry which is preliminary data.</text>
</comment>
<keyword evidence="2" id="KW-1185">Reference proteome</keyword>
<dbReference type="AlphaFoldDB" id="A0A252BRJ2"/>
<evidence type="ECO:0000313" key="1">
    <source>
        <dbReference type="EMBL" id="OUJ10407.1"/>
    </source>
</evidence>
<organism evidence="1 2">
    <name type="scientific">Acetobacter okinawensis</name>
    <dbReference type="NCBI Taxonomy" id="1076594"/>
    <lineage>
        <taxon>Bacteria</taxon>
        <taxon>Pseudomonadati</taxon>
        <taxon>Pseudomonadota</taxon>
        <taxon>Alphaproteobacteria</taxon>
        <taxon>Acetobacterales</taxon>
        <taxon>Acetobacteraceae</taxon>
        <taxon>Acetobacter</taxon>
    </lineage>
</organism>
<dbReference type="EMBL" id="JOPJ01000050">
    <property type="protein sequence ID" value="OUJ10407.1"/>
    <property type="molecule type" value="Genomic_DNA"/>
</dbReference>
<gene>
    <name evidence="1" type="ORF">HK26_08945</name>
</gene>